<sequence length="152" mass="17441">MCARSDAVIRSGCYSTRKTYSNGILAVYRTVYSACSSIGSNGRTFTVTRQQPRTQPVSIPKAKRIPCKVLKSSNTGYQTVHARHNGRAISSEFEDDDDSWLYSNTGFFKRMDHNTISRFPEQHRMHRRQKLEELELMKYNMDASGGIFFLEL</sequence>
<accession>F0W4Y3</accession>
<organism evidence="1">
    <name type="scientific">Albugo laibachii Nc14</name>
    <dbReference type="NCBI Taxonomy" id="890382"/>
    <lineage>
        <taxon>Eukaryota</taxon>
        <taxon>Sar</taxon>
        <taxon>Stramenopiles</taxon>
        <taxon>Oomycota</taxon>
        <taxon>Peronosporomycetes</taxon>
        <taxon>Albuginales</taxon>
        <taxon>Albuginaceae</taxon>
        <taxon>Albugo</taxon>
    </lineage>
</organism>
<evidence type="ECO:0000313" key="1">
    <source>
        <dbReference type="EMBL" id="CCA16173.1"/>
    </source>
</evidence>
<protein>
    <submittedName>
        <fullName evidence="1">AlNc14C19G1954 protein</fullName>
    </submittedName>
</protein>
<name>F0W4Y3_9STRA</name>
<reference evidence="1" key="1">
    <citation type="journal article" date="2011" name="PLoS Biol.">
        <title>Gene gain and loss during evolution of obligate parasitism in the white rust pathogen of Arabidopsis thaliana.</title>
        <authorList>
            <person name="Kemen E."/>
            <person name="Gardiner A."/>
            <person name="Schultz-Larsen T."/>
            <person name="Kemen A.C."/>
            <person name="Balmuth A.L."/>
            <person name="Robert-Seilaniantz A."/>
            <person name="Bailey K."/>
            <person name="Holub E."/>
            <person name="Studholme D.J."/>
            <person name="Maclean D."/>
            <person name="Jones J.D."/>
        </authorList>
    </citation>
    <scope>NUCLEOTIDE SEQUENCE</scope>
</reference>
<reference evidence="1" key="2">
    <citation type="submission" date="2011-02" db="EMBL/GenBank/DDBJ databases">
        <authorList>
            <person name="MacLean D."/>
        </authorList>
    </citation>
    <scope>NUCLEOTIDE SEQUENCE</scope>
</reference>
<dbReference type="AlphaFoldDB" id="F0W4Y3"/>
<proteinExistence type="predicted"/>
<dbReference type="HOGENOM" id="CLU_1725672_0_0_1"/>
<dbReference type="EMBL" id="FR824064">
    <property type="protein sequence ID" value="CCA16173.1"/>
    <property type="molecule type" value="Genomic_DNA"/>
</dbReference>
<gene>
    <name evidence="1" type="primary">AlNc14C19G1954</name>
    <name evidence="1" type="ORF">ALNC14_023160</name>
</gene>